<sequence>MPSDPSYPMAVAAGALATVNPCGFALLAAYASLVVLGDDATARPAPLTAVARALTMTTAMTLGFVTAFGAFALLAEPVATWIAERLPWLTIGTGVVLVLLGAWVISGRDLPSPAPRRRHAPPLRGRFGPMYAFGLTYAIASVSCAVNPFLGMVRDRPAVTGFGLFLAYAAGISLVAATISVGVGLIRHSTVPLVRRLAPTLFRAAGVMLIVPGGYVAWFGWYEIRVGGGTVADPVINLGTAAQSWLATGIDTLGPLALVATCTLMISIALAAHHLRRAT</sequence>
<keyword evidence="1" id="KW-0472">Membrane</keyword>
<evidence type="ECO:0000313" key="2">
    <source>
        <dbReference type="EMBL" id="MBB5869843.1"/>
    </source>
</evidence>
<reference evidence="2 3" key="1">
    <citation type="submission" date="2020-08" db="EMBL/GenBank/DDBJ databases">
        <title>Sequencing the genomes of 1000 actinobacteria strains.</title>
        <authorList>
            <person name="Klenk H.-P."/>
        </authorList>
    </citation>
    <scope>NUCLEOTIDE SEQUENCE [LARGE SCALE GENOMIC DNA]</scope>
    <source>
        <strain evidence="2 3">DSM 45362</strain>
    </source>
</reference>
<keyword evidence="1" id="KW-0812">Transmembrane</keyword>
<dbReference type="PANTHER" id="PTHR31272:SF4">
    <property type="entry name" value="CYTOCHROME C-TYPE BIOGENESIS PROTEIN HI_1454-RELATED"/>
    <property type="match status" value="1"/>
</dbReference>
<feature type="transmembrane region" description="Helical" evidence="1">
    <location>
        <begin position="12"/>
        <end position="37"/>
    </location>
</feature>
<feature type="transmembrane region" description="Helical" evidence="1">
    <location>
        <begin position="49"/>
        <end position="74"/>
    </location>
</feature>
<evidence type="ECO:0000313" key="3">
    <source>
        <dbReference type="Proteomes" id="UP000587527"/>
    </source>
</evidence>
<name>A0A841BSF4_9ACTN</name>
<protein>
    <submittedName>
        <fullName evidence="2">Cytochrome c biogenesis protein CcdA</fullName>
    </submittedName>
</protein>
<dbReference type="EMBL" id="JACHMN010000002">
    <property type="protein sequence ID" value="MBB5869843.1"/>
    <property type="molecule type" value="Genomic_DNA"/>
</dbReference>
<keyword evidence="3" id="KW-1185">Reference proteome</keyword>
<accession>A0A841BSF4</accession>
<comment type="caution">
    <text evidence="2">The sequence shown here is derived from an EMBL/GenBank/DDBJ whole genome shotgun (WGS) entry which is preliminary data.</text>
</comment>
<dbReference type="Proteomes" id="UP000587527">
    <property type="component" value="Unassembled WGS sequence"/>
</dbReference>
<organism evidence="2 3">
    <name type="scientific">Allocatelliglobosispora scoriae</name>
    <dbReference type="NCBI Taxonomy" id="643052"/>
    <lineage>
        <taxon>Bacteria</taxon>
        <taxon>Bacillati</taxon>
        <taxon>Actinomycetota</taxon>
        <taxon>Actinomycetes</taxon>
        <taxon>Micromonosporales</taxon>
        <taxon>Micromonosporaceae</taxon>
        <taxon>Allocatelliglobosispora</taxon>
    </lineage>
</organism>
<dbReference type="InterPro" id="IPR051790">
    <property type="entry name" value="Cytochrome_c-biogenesis_DsbD"/>
</dbReference>
<dbReference type="RefSeq" id="WP_184836782.1">
    <property type="nucleotide sequence ID" value="NZ_JACHMN010000002.1"/>
</dbReference>
<feature type="transmembrane region" description="Helical" evidence="1">
    <location>
        <begin position="127"/>
        <end position="150"/>
    </location>
</feature>
<feature type="transmembrane region" description="Helical" evidence="1">
    <location>
        <begin position="86"/>
        <end position="106"/>
    </location>
</feature>
<gene>
    <name evidence="2" type="ORF">F4553_003222</name>
</gene>
<proteinExistence type="predicted"/>
<feature type="transmembrane region" description="Helical" evidence="1">
    <location>
        <begin position="253"/>
        <end position="272"/>
    </location>
</feature>
<feature type="transmembrane region" description="Helical" evidence="1">
    <location>
        <begin position="162"/>
        <end position="186"/>
    </location>
</feature>
<keyword evidence="1" id="KW-1133">Transmembrane helix</keyword>
<feature type="transmembrane region" description="Helical" evidence="1">
    <location>
        <begin position="198"/>
        <end position="221"/>
    </location>
</feature>
<dbReference type="PANTHER" id="PTHR31272">
    <property type="entry name" value="CYTOCHROME C-TYPE BIOGENESIS PROTEIN HI_1454-RELATED"/>
    <property type="match status" value="1"/>
</dbReference>
<dbReference type="AlphaFoldDB" id="A0A841BSF4"/>
<evidence type="ECO:0000256" key="1">
    <source>
        <dbReference type="SAM" id="Phobius"/>
    </source>
</evidence>